<dbReference type="AlphaFoldDB" id="A0A512IYV5"/>
<reference evidence="2" key="1">
    <citation type="journal article" date="2014" name="Int. J. Syst. Evol. Microbiol.">
        <title>Complete genome of a new Firmicutes species belonging to the dominant human colonic microbiota ('Ruminococcus bicirculans') reveals two chromosomes and a selective capacity to utilize plant glucans.</title>
        <authorList>
            <consortium name="NISC Comparative Sequencing Program"/>
            <person name="Wegmann U."/>
            <person name="Louis P."/>
            <person name="Goesmann A."/>
            <person name="Henrissat B."/>
            <person name="Duncan S.H."/>
            <person name="Flint H.J."/>
        </authorList>
    </citation>
    <scope>NUCLEOTIDE SEQUENCE</scope>
    <source>
        <strain evidence="2">NBRC 107715</strain>
    </source>
</reference>
<accession>A0A512IYV5</accession>
<sequence length="193" mass="21156">MPAASRRIRWDPPVPDPQRALVQAYTRLILQHAQVDGIRTAVIASFPTRDLRLVEILPADAPPEEARLRVELYDRLCGRSVESVACADLQEAEAATKQLMTDPGNDRPSARPLVLAPIRPATGSAGEEGVRVEAGGRLVAVLVRLSAECRGEDLAGGWHLEAGFDPCVPDEDRVFATLEEAEAWFCRRLAERN</sequence>
<dbReference type="EMBL" id="BSPK01000084">
    <property type="protein sequence ID" value="GLS65829.1"/>
    <property type="molecule type" value="Genomic_DNA"/>
</dbReference>
<dbReference type="Proteomes" id="UP000321960">
    <property type="component" value="Unassembled WGS sequence"/>
</dbReference>
<organism evidence="1 3">
    <name type="scientific">Methylobacterium oxalidis</name>
    <dbReference type="NCBI Taxonomy" id="944322"/>
    <lineage>
        <taxon>Bacteria</taxon>
        <taxon>Pseudomonadati</taxon>
        <taxon>Pseudomonadota</taxon>
        <taxon>Alphaproteobacteria</taxon>
        <taxon>Hyphomicrobiales</taxon>
        <taxon>Methylobacteriaceae</taxon>
        <taxon>Methylobacterium</taxon>
    </lineage>
</organism>
<dbReference type="RefSeq" id="WP_238178799.1">
    <property type="nucleotide sequence ID" value="NZ_BJZU01000014.1"/>
</dbReference>
<protein>
    <submittedName>
        <fullName evidence="1">Uncharacterized protein</fullName>
    </submittedName>
</protein>
<evidence type="ECO:0000313" key="2">
    <source>
        <dbReference type="EMBL" id="GLS65829.1"/>
    </source>
</evidence>
<reference evidence="1 3" key="3">
    <citation type="submission" date="2019-07" db="EMBL/GenBank/DDBJ databases">
        <title>Whole genome shotgun sequence of Methylobacterium oxalidis NBRC 107715.</title>
        <authorList>
            <person name="Hosoyama A."/>
            <person name="Uohara A."/>
            <person name="Ohji S."/>
            <person name="Ichikawa N."/>
        </authorList>
    </citation>
    <scope>NUCLEOTIDE SEQUENCE [LARGE SCALE GENOMIC DNA]</scope>
    <source>
        <strain evidence="1 3">NBRC 107715</strain>
    </source>
</reference>
<keyword evidence="4" id="KW-1185">Reference proteome</keyword>
<evidence type="ECO:0000313" key="4">
    <source>
        <dbReference type="Proteomes" id="UP001156856"/>
    </source>
</evidence>
<dbReference type="Proteomes" id="UP001156856">
    <property type="component" value="Unassembled WGS sequence"/>
</dbReference>
<evidence type="ECO:0000313" key="1">
    <source>
        <dbReference type="EMBL" id="GEP02896.1"/>
    </source>
</evidence>
<name>A0A512IYV5_9HYPH</name>
<reference evidence="4" key="2">
    <citation type="journal article" date="2019" name="Int. J. Syst. Evol. Microbiol.">
        <title>The Global Catalogue of Microorganisms (GCM) 10K type strain sequencing project: providing services to taxonomists for standard genome sequencing and annotation.</title>
        <authorList>
            <consortium name="The Broad Institute Genomics Platform"/>
            <consortium name="The Broad Institute Genome Sequencing Center for Infectious Disease"/>
            <person name="Wu L."/>
            <person name="Ma J."/>
        </authorList>
    </citation>
    <scope>NUCLEOTIDE SEQUENCE [LARGE SCALE GENOMIC DNA]</scope>
    <source>
        <strain evidence="4">NBRC 107715</strain>
    </source>
</reference>
<gene>
    <name evidence="2" type="ORF">GCM10007888_42110</name>
    <name evidence="1" type="ORF">MOX02_09340</name>
</gene>
<dbReference type="EMBL" id="BJZU01000014">
    <property type="protein sequence ID" value="GEP02896.1"/>
    <property type="molecule type" value="Genomic_DNA"/>
</dbReference>
<evidence type="ECO:0000313" key="3">
    <source>
        <dbReference type="Proteomes" id="UP000321960"/>
    </source>
</evidence>
<proteinExistence type="predicted"/>
<reference evidence="2" key="4">
    <citation type="submission" date="2023-01" db="EMBL/GenBank/DDBJ databases">
        <title>Draft genome sequence of Methylobacterium oxalidis strain NBRC 107715.</title>
        <authorList>
            <person name="Sun Q."/>
            <person name="Mori K."/>
        </authorList>
    </citation>
    <scope>NUCLEOTIDE SEQUENCE</scope>
    <source>
        <strain evidence="2">NBRC 107715</strain>
    </source>
</reference>
<comment type="caution">
    <text evidence="1">The sequence shown here is derived from an EMBL/GenBank/DDBJ whole genome shotgun (WGS) entry which is preliminary data.</text>
</comment>